<keyword evidence="2" id="KW-0472">Membrane</keyword>
<feature type="transmembrane region" description="Helical" evidence="2">
    <location>
        <begin position="479"/>
        <end position="501"/>
    </location>
</feature>
<evidence type="ECO:0000313" key="5">
    <source>
        <dbReference type="Proteomes" id="UP001302676"/>
    </source>
</evidence>
<protein>
    <recommendedName>
        <fullName evidence="3">FHA domain-containing protein</fullName>
    </recommendedName>
</protein>
<evidence type="ECO:0000313" key="4">
    <source>
        <dbReference type="EMBL" id="KAK4148035.1"/>
    </source>
</evidence>
<name>A0AAN6VCI6_9PEZI</name>
<dbReference type="InterPro" id="IPR000253">
    <property type="entry name" value="FHA_dom"/>
</dbReference>
<feature type="compositionally biased region" description="Basic and acidic residues" evidence="1">
    <location>
        <begin position="156"/>
        <end position="166"/>
    </location>
</feature>
<dbReference type="SUPFAM" id="SSF49879">
    <property type="entry name" value="SMAD/FHA domain"/>
    <property type="match status" value="1"/>
</dbReference>
<evidence type="ECO:0000256" key="1">
    <source>
        <dbReference type="SAM" id="MobiDB-lite"/>
    </source>
</evidence>
<evidence type="ECO:0000256" key="2">
    <source>
        <dbReference type="SAM" id="Phobius"/>
    </source>
</evidence>
<dbReference type="Pfam" id="PF00498">
    <property type="entry name" value="FHA"/>
    <property type="match status" value="1"/>
</dbReference>
<accession>A0AAN6VCI6</accession>
<dbReference type="RefSeq" id="XP_062641406.1">
    <property type="nucleotide sequence ID" value="XM_062778830.1"/>
</dbReference>
<evidence type="ECO:0000259" key="3">
    <source>
        <dbReference type="Pfam" id="PF00498"/>
    </source>
</evidence>
<reference evidence="4" key="1">
    <citation type="journal article" date="2023" name="Mol. Phylogenet. Evol.">
        <title>Genome-scale phylogeny and comparative genomics of the fungal order Sordariales.</title>
        <authorList>
            <person name="Hensen N."/>
            <person name="Bonometti L."/>
            <person name="Westerberg I."/>
            <person name="Brannstrom I.O."/>
            <person name="Guillou S."/>
            <person name="Cros-Aarteil S."/>
            <person name="Calhoun S."/>
            <person name="Haridas S."/>
            <person name="Kuo A."/>
            <person name="Mondo S."/>
            <person name="Pangilinan J."/>
            <person name="Riley R."/>
            <person name="LaButti K."/>
            <person name="Andreopoulos B."/>
            <person name="Lipzen A."/>
            <person name="Chen C."/>
            <person name="Yan M."/>
            <person name="Daum C."/>
            <person name="Ng V."/>
            <person name="Clum A."/>
            <person name="Steindorff A."/>
            <person name="Ohm R.A."/>
            <person name="Martin F."/>
            <person name="Silar P."/>
            <person name="Natvig D.O."/>
            <person name="Lalanne C."/>
            <person name="Gautier V."/>
            <person name="Ament-Velasquez S.L."/>
            <person name="Kruys A."/>
            <person name="Hutchinson M.I."/>
            <person name="Powell A.J."/>
            <person name="Barry K."/>
            <person name="Miller A.N."/>
            <person name="Grigoriev I.V."/>
            <person name="Debuchy R."/>
            <person name="Gladieux P."/>
            <person name="Hiltunen Thoren M."/>
            <person name="Johannesson H."/>
        </authorList>
    </citation>
    <scope>NUCLEOTIDE SEQUENCE</scope>
    <source>
        <strain evidence="4">CBS 141.50</strain>
    </source>
</reference>
<organism evidence="4 5">
    <name type="scientific">Dichotomopilus funicola</name>
    <dbReference type="NCBI Taxonomy" id="1934379"/>
    <lineage>
        <taxon>Eukaryota</taxon>
        <taxon>Fungi</taxon>
        <taxon>Dikarya</taxon>
        <taxon>Ascomycota</taxon>
        <taxon>Pezizomycotina</taxon>
        <taxon>Sordariomycetes</taxon>
        <taxon>Sordariomycetidae</taxon>
        <taxon>Sordariales</taxon>
        <taxon>Chaetomiaceae</taxon>
        <taxon>Dichotomopilus</taxon>
    </lineage>
</organism>
<dbReference type="GeneID" id="87815443"/>
<dbReference type="Proteomes" id="UP001302676">
    <property type="component" value="Unassembled WGS sequence"/>
</dbReference>
<dbReference type="InterPro" id="IPR008984">
    <property type="entry name" value="SMAD_FHA_dom_sf"/>
</dbReference>
<feature type="domain" description="FHA" evidence="3">
    <location>
        <begin position="4"/>
        <end position="42"/>
    </location>
</feature>
<feature type="region of interest" description="Disordered" evidence="1">
    <location>
        <begin position="447"/>
        <end position="469"/>
    </location>
</feature>
<reference evidence="4" key="2">
    <citation type="submission" date="2023-05" db="EMBL/GenBank/DDBJ databases">
        <authorList>
            <consortium name="Lawrence Berkeley National Laboratory"/>
            <person name="Steindorff A."/>
            <person name="Hensen N."/>
            <person name="Bonometti L."/>
            <person name="Westerberg I."/>
            <person name="Brannstrom I.O."/>
            <person name="Guillou S."/>
            <person name="Cros-Aarteil S."/>
            <person name="Calhoun S."/>
            <person name="Haridas S."/>
            <person name="Kuo A."/>
            <person name="Mondo S."/>
            <person name="Pangilinan J."/>
            <person name="Riley R."/>
            <person name="Labutti K."/>
            <person name="Andreopoulos B."/>
            <person name="Lipzen A."/>
            <person name="Chen C."/>
            <person name="Yanf M."/>
            <person name="Daum C."/>
            <person name="Ng V."/>
            <person name="Clum A."/>
            <person name="Ohm R."/>
            <person name="Martin F."/>
            <person name="Silar P."/>
            <person name="Natvig D."/>
            <person name="Lalanne C."/>
            <person name="Gautier V."/>
            <person name="Ament-Velasquez S.L."/>
            <person name="Kruys A."/>
            <person name="Hutchinson M.I."/>
            <person name="Powell A.J."/>
            <person name="Barry K."/>
            <person name="Miller A.N."/>
            <person name="Grigoriev I.V."/>
            <person name="Debuchy R."/>
            <person name="Gladieux P."/>
            <person name="Thoren M.H."/>
            <person name="Johannesson H."/>
        </authorList>
    </citation>
    <scope>NUCLEOTIDE SEQUENCE</scope>
    <source>
        <strain evidence="4">CBS 141.50</strain>
    </source>
</reference>
<feature type="compositionally biased region" description="Acidic residues" evidence="1">
    <location>
        <begin position="167"/>
        <end position="218"/>
    </location>
</feature>
<proteinExistence type="predicted"/>
<dbReference type="EMBL" id="MU853554">
    <property type="protein sequence ID" value="KAK4148035.1"/>
    <property type="molecule type" value="Genomic_DNA"/>
</dbReference>
<feature type="region of interest" description="Disordered" evidence="1">
    <location>
        <begin position="125"/>
        <end position="230"/>
    </location>
</feature>
<sequence>MDEKKIQIRDLGSLHGTFVNDNDRVPKDHSYEVKDGDSLRFGAPIWRGTEQFIPTTVRVGVQFPNRDGTFQVPDGSDDEGTDDQVIDLTTNEWKSETIDLSTPFGTPGHINSNIEPAENHVRSPDITLDSHLTGSPAGYSMKPPGPIDVPAWHPLQAEEHWSGKTDNDDESELSADYESGYSDDENESNLEIDEEDNDSSPPVYDEDLEMGSEDELESGDTGSMSAEPLGVDPGAIWDRVPYCPNDFPEIMPLVESLSTLPAPLPSLRQPSVGWALSGGMQQSSCPHPLPTDSPTSMELAESLGAKIGKSDFFLAREENKATLEKRSTQARPTSVQDLCNQDDSVDVPSHYSFGPAEQAIMPEKANANDIPQLEPDFSATPIAPALPQTISDEVPKGLKRKADEISEEQEQWAAAEDIRVALESSLVNEEDGQQQPSVPEPPVAIQEATENVEDNPKAAGPTTERPAKKKRILDVAERLGYAALGGVTAGAMIVGTLIYTAPTFA</sequence>
<dbReference type="AlphaFoldDB" id="A0AAN6VCI6"/>
<gene>
    <name evidence="4" type="ORF">C8A04DRAFT_23828</name>
</gene>
<keyword evidence="5" id="KW-1185">Reference proteome</keyword>
<dbReference type="Gene3D" id="2.60.200.20">
    <property type="match status" value="1"/>
</dbReference>
<keyword evidence="2" id="KW-0812">Transmembrane</keyword>
<keyword evidence="2" id="KW-1133">Transmembrane helix</keyword>
<comment type="caution">
    <text evidence="4">The sequence shown here is derived from an EMBL/GenBank/DDBJ whole genome shotgun (WGS) entry which is preliminary data.</text>
</comment>